<feature type="domain" description="Receptor ligand binding region" evidence="5">
    <location>
        <begin position="10"/>
        <end position="118"/>
    </location>
</feature>
<dbReference type="GO" id="GO:0016020">
    <property type="term" value="C:membrane"/>
    <property type="evidence" value="ECO:0007669"/>
    <property type="project" value="UniProtKB-SubCell"/>
</dbReference>
<dbReference type="Proteomes" id="UP000194236">
    <property type="component" value="Unassembled WGS sequence"/>
</dbReference>
<gene>
    <name evidence="6" type="ORF">BLA29_007441</name>
</gene>
<reference evidence="6 7" key="1">
    <citation type="submission" date="2017-03" db="EMBL/GenBank/DDBJ databases">
        <title>Genome Survey of Euroglyphus maynei.</title>
        <authorList>
            <person name="Arlian L.G."/>
            <person name="Morgan M.S."/>
            <person name="Rider S.D."/>
        </authorList>
    </citation>
    <scope>NUCLEOTIDE SEQUENCE [LARGE SCALE GENOMIC DNA]</scope>
    <source>
        <strain evidence="6">Arlian Lab</strain>
        <tissue evidence="6">Whole body</tissue>
    </source>
</reference>
<evidence type="ECO:0000313" key="7">
    <source>
        <dbReference type="Proteomes" id="UP000194236"/>
    </source>
</evidence>
<organism evidence="6 7">
    <name type="scientific">Euroglyphus maynei</name>
    <name type="common">Mayne's house dust mite</name>
    <dbReference type="NCBI Taxonomy" id="6958"/>
    <lineage>
        <taxon>Eukaryota</taxon>
        <taxon>Metazoa</taxon>
        <taxon>Ecdysozoa</taxon>
        <taxon>Arthropoda</taxon>
        <taxon>Chelicerata</taxon>
        <taxon>Arachnida</taxon>
        <taxon>Acari</taxon>
        <taxon>Acariformes</taxon>
        <taxon>Sarcoptiformes</taxon>
        <taxon>Astigmata</taxon>
        <taxon>Psoroptidia</taxon>
        <taxon>Analgoidea</taxon>
        <taxon>Pyroglyphidae</taxon>
        <taxon>Pyroglyphinae</taxon>
        <taxon>Euroglyphus</taxon>
    </lineage>
</organism>
<dbReference type="InterPro" id="IPR028082">
    <property type="entry name" value="Peripla_BP_I"/>
</dbReference>
<dbReference type="InterPro" id="IPR001828">
    <property type="entry name" value="ANF_lig-bd_rcpt"/>
</dbReference>
<dbReference type="SUPFAM" id="SSF53822">
    <property type="entry name" value="Periplasmic binding protein-like I"/>
    <property type="match status" value="1"/>
</dbReference>
<dbReference type="AlphaFoldDB" id="A0A1Y3AXS6"/>
<dbReference type="EMBL" id="MUJZ01052283">
    <property type="protein sequence ID" value="OTF73291.1"/>
    <property type="molecule type" value="Genomic_DNA"/>
</dbReference>
<proteinExistence type="predicted"/>
<comment type="subcellular location">
    <subcellularLocation>
        <location evidence="1">Membrane</location>
    </subcellularLocation>
</comment>
<accession>A0A1Y3AXS6</accession>
<dbReference type="OrthoDB" id="5984008at2759"/>
<evidence type="ECO:0000256" key="3">
    <source>
        <dbReference type="ARBA" id="ARBA00022989"/>
    </source>
</evidence>
<sequence>MKQTNNQLSVNIYPKHDYLSMAFIDIVKSWKWKSFVIVYEANEGLMRVQEFLKEAEKNEWNIRLYQVQNRMYRDIFWEVKQNNINNVLLDLDRDNIFLALKHAQQVGMMTANQNYLITSLVSD</sequence>
<keyword evidence="7" id="KW-1185">Reference proteome</keyword>
<keyword evidence="4" id="KW-0472">Membrane</keyword>
<keyword evidence="3" id="KW-1133">Transmembrane helix</keyword>
<evidence type="ECO:0000313" key="6">
    <source>
        <dbReference type="EMBL" id="OTF73291.1"/>
    </source>
</evidence>
<keyword evidence="2" id="KW-0812">Transmembrane</keyword>
<evidence type="ECO:0000259" key="5">
    <source>
        <dbReference type="Pfam" id="PF01094"/>
    </source>
</evidence>
<dbReference type="Gene3D" id="3.40.50.2300">
    <property type="match status" value="2"/>
</dbReference>
<protein>
    <recommendedName>
        <fullName evidence="5">Receptor ligand binding region domain-containing protein</fullName>
    </recommendedName>
</protein>
<dbReference type="Pfam" id="PF01094">
    <property type="entry name" value="ANF_receptor"/>
    <property type="match status" value="1"/>
</dbReference>
<name>A0A1Y3AXS6_EURMA</name>
<evidence type="ECO:0000256" key="1">
    <source>
        <dbReference type="ARBA" id="ARBA00004370"/>
    </source>
</evidence>
<evidence type="ECO:0000256" key="4">
    <source>
        <dbReference type="ARBA" id="ARBA00023136"/>
    </source>
</evidence>
<evidence type="ECO:0000256" key="2">
    <source>
        <dbReference type="ARBA" id="ARBA00022692"/>
    </source>
</evidence>
<comment type="caution">
    <text evidence="6">The sequence shown here is derived from an EMBL/GenBank/DDBJ whole genome shotgun (WGS) entry which is preliminary data.</text>
</comment>